<dbReference type="SMART" id="SM00421">
    <property type="entry name" value="HTH_LUXR"/>
    <property type="match status" value="1"/>
</dbReference>
<feature type="domain" description="HTH luxR-type" evidence="6">
    <location>
        <begin position="152"/>
        <end position="217"/>
    </location>
</feature>
<dbReference type="PROSITE" id="PS50110">
    <property type="entry name" value="RESPONSE_REGULATORY"/>
    <property type="match status" value="1"/>
</dbReference>
<dbReference type="GO" id="GO:0006355">
    <property type="term" value="P:regulation of DNA-templated transcription"/>
    <property type="evidence" value="ECO:0007669"/>
    <property type="project" value="InterPro"/>
</dbReference>
<dbReference type="GO" id="GO:0003677">
    <property type="term" value="F:DNA binding"/>
    <property type="evidence" value="ECO:0007669"/>
    <property type="project" value="UniProtKB-KW"/>
</dbReference>
<dbReference type="CDD" id="cd06170">
    <property type="entry name" value="LuxR_C_like"/>
    <property type="match status" value="1"/>
</dbReference>
<name>A0A5S5CGD3_9BACL</name>
<dbReference type="PROSITE" id="PS50043">
    <property type="entry name" value="HTH_LUXR_2"/>
    <property type="match status" value="1"/>
</dbReference>
<dbReference type="InterPro" id="IPR016032">
    <property type="entry name" value="Sig_transdc_resp-reg_C-effctor"/>
</dbReference>
<evidence type="ECO:0000256" key="2">
    <source>
        <dbReference type="ARBA" id="ARBA00023015"/>
    </source>
</evidence>
<dbReference type="PANTHER" id="PTHR43214">
    <property type="entry name" value="TWO-COMPONENT RESPONSE REGULATOR"/>
    <property type="match status" value="1"/>
</dbReference>
<keyword evidence="3 8" id="KW-0238">DNA-binding</keyword>
<feature type="modified residue" description="4-aspartylphosphate" evidence="5">
    <location>
        <position position="53"/>
    </location>
</feature>
<keyword evidence="2" id="KW-0805">Transcription regulation</keyword>
<keyword evidence="4" id="KW-0804">Transcription</keyword>
<dbReference type="SUPFAM" id="SSF52172">
    <property type="entry name" value="CheY-like"/>
    <property type="match status" value="1"/>
</dbReference>
<gene>
    <name evidence="8" type="ORF">BCM02_102766</name>
</gene>
<accession>A0A5S5CGD3</accession>
<dbReference type="RefSeq" id="WP_148928637.1">
    <property type="nucleotide sequence ID" value="NZ_VNHS01000002.1"/>
</dbReference>
<evidence type="ECO:0000256" key="5">
    <source>
        <dbReference type="PROSITE-ProRule" id="PRU00169"/>
    </source>
</evidence>
<evidence type="ECO:0000259" key="7">
    <source>
        <dbReference type="PROSITE" id="PS50110"/>
    </source>
</evidence>
<evidence type="ECO:0000313" key="9">
    <source>
        <dbReference type="Proteomes" id="UP000323257"/>
    </source>
</evidence>
<evidence type="ECO:0000259" key="6">
    <source>
        <dbReference type="PROSITE" id="PS50043"/>
    </source>
</evidence>
<dbReference type="InterPro" id="IPR058245">
    <property type="entry name" value="NreC/VraR/RcsB-like_REC"/>
</dbReference>
<dbReference type="GO" id="GO:0000160">
    <property type="term" value="P:phosphorelay signal transduction system"/>
    <property type="evidence" value="ECO:0007669"/>
    <property type="project" value="InterPro"/>
</dbReference>
<dbReference type="Gene3D" id="3.40.50.2300">
    <property type="match status" value="1"/>
</dbReference>
<dbReference type="PROSITE" id="PS00622">
    <property type="entry name" value="HTH_LUXR_1"/>
    <property type="match status" value="1"/>
</dbReference>
<evidence type="ECO:0000256" key="3">
    <source>
        <dbReference type="ARBA" id="ARBA00023125"/>
    </source>
</evidence>
<dbReference type="CDD" id="cd17535">
    <property type="entry name" value="REC_NarL-like"/>
    <property type="match status" value="1"/>
</dbReference>
<comment type="caution">
    <text evidence="8">The sequence shown here is derived from an EMBL/GenBank/DDBJ whole genome shotgun (WGS) entry which is preliminary data.</text>
</comment>
<reference evidence="8 9" key="1">
    <citation type="submission" date="2019-07" db="EMBL/GenBank/DDBJ databases">
        <title>Genomic Encyclopedia of Type Strains, Phase III (KMG-III): the genomes of soil and plant-associated and newly described type strains.</title>
        <authorList>
            <person name="Whitman W."/>
        </authorList>
    </citation>
    <scope>NUCLEOTIDE SEQUENCE [LARGE SCALE GENOMIC DNA]</scope>
    <source>
        <strain evidence="8 9">BL24</strain>
    </source>
</reference>
<dbReference type="PRINTS" id="PR00038">
    <property type="entry name" value="HTHLUXR"/>
</dbReference>
<dbReference type="Pfam" id="PF00196">
    <property type="entry name" value="GerE"/>
    <property type="match status" value="1"/>
</dbReference>
<evidence type="ECO:0000256" key="1">
    <source>
        <dbReference type="ARBA" id="ARBA00022553"/>
    </source>
</evidence>
<dbReference type="SUPFAM" id="SSF46894">
    <property type="entry name" value="C-terminal effector domain of the bipartite response regulators"/>
    <property type="match status" value="1"/>
</dbReference>
<dbReference type="InterPro" id="IPR039420">
    <property type="entry name" value="WalR-like"/>
</dbReference>
<evidence type="ECO:0000256" key="4">
    <source>
        <dbReference type="ARBA" id="ARBA00023163"/>
    </source>
</evidence>
<dbReference type="SMART" id="SM00448">
    <property type="entry name" value="REC"/>
    <property type="match status" value="1"/>
</dbReference>
<dbReference type="Proteomes" id="UP000323257">
    <property type="component" value="Unassembled WGS sequence"/>
</dbReference>
<dbReference type="EMBL" id="VNHS01000002">
    <property type="protein sequence ID" value="TYP78189.1"/>
    <property type="molecule type" value="Genomic_DNA"/>
</dbReference>
<dbReference type="AlphaFoldDB" id="A0A5S5CGD3"/>
<feature type="domain" description="Response regulatory" evidence="7">
    <location>
        <begin position="2"/>
        <end position="118"/>
    </location>
</feature>
<dbReference type="InterPro" id="IPR011006">
    <property type="entry name" value="CheY-like_superfamily"/>
</dbReference>
<sequence>MRIVIAEDHPMFRNGVRSLLATIDGMEVVGEAATGEEAIAQAEKLLPDLILMDIRMPGMNGIEATQAIKEKYPSINILILTMYRDDQSVFTAMRVGAKGYVLKDADEEELLQAIRMVGSGCAVFSTEIAERMMHYFAAPPAPEPAGIGGLSANPLFAELTRREADILQCIAGGETNAQIAARLHISAKTVANNVSNILNKLQVLDRHEARKLVEQSRTMPKPGRLG</sequence>
<dbReference type="OrthoDB" id="9779069at2"/>
<protein>
    <submittedName>
        <fullName evidence="8">DNA-binding NarL/FixJ family response regulator</fullName>
    </submittedName>
</protein>
<dbReference type="InterPro" id="IPR001789">
    <property type="entry name" value="Sig_transdc_resp-reg_receiver"/>
</dbReference>
<keyword evidence="1 5" id="KW-0597">Phosphoprotein</keyword>
<keyword evidence="9" id="KW-1185">Reference proteome</keyword>
<dbReference type="InterPro" id="IPR000792">
    <property type="entry name" value="Tscrpt_reg_LuxR_C"/>
</dbReference>
<dbReference type="Pfam" id="PF00072">
    <property type="entry name" value="Response_reg"/>
    <property type="match status" value="1"/>
</dbReference>
<proteinExistence type="predicted"/>
<organism evidence="8 9">
    <name type="scientific">Paenibacillus methanolicus</name>
    <dbReference type="NCBI Taxonomy" id="582686"/>
    <lineage>
        <taxon>Bacteria</taxon>
        <taxon>Bacillati</taxon>
        <taxon>Bacillota</taxon>
        <taxon>Bacilli</taxon>
        <taxon>Bacillales</taxon>
        <taxon>Paenibacillaceae</taxon>
        <taxon>Paenibacillus</taxon>
    </lineage>
</organism>
<evidence type="ECO:0000313" key="8">
    <source>
        <dbReference type="EMBL" id="TYP78189.1"/>
    </source>
</evidence>